<reference evidence="1" key="1">
    <citation type="submission" date="2021-06" db="EMBL/GenBank/DDBJ databases">
        <authorList>
            <person name="Kallberg Y."/>
            <person name="Tangrot J."/>
            <person name="Rosling A."/>
        </authorList>
    </citation>
    <scope>NUCLEOTIDE SEQUENCE</scope>
    <source>
        <strain evidence="1">AU212A</strain>
    </source>
</reference>
<name>A0ACA9MEU1_9GLOM</name>
<dbReference type="EMBL" id="CAJVPM010011491">
    <property type="protein sequence ID" value="CAG8581544.1"/>
    <property type="molecule type" value="Genomic_DNA"/>
</dbReference>
<accession>A0ACA9MEU1</accession>
<sequence length="57" mass="6736">MSKIRNNKIVEQELAVTNFDYQMNNDNDDNIKVEATTRSKNQMNFDNEDLVVEEEQI</sequence>
<comment type="caution">
    <text evidence="1">The sequence shown here is derived from an EMBL/GenBank/DDBJ whole genome shotgun (WGS) entry which is preliminary data.</text>
</comment>
<proteinExistence type="predicted"/>
<organism evidence="1 2">
    <name type="scientific">Scutellospora calospora</name>
    <dbReference type="NCBI Taxonomy" id="85575"/>
    <lineage>
        <taxon>Eukaryota</taxon>
        <taxon>Fungi</taxon>
        <taxon>Fungi incertae sedis</taxon>
        <taxon>Mucoromycota</taxon>
        <taxon>Glomeromycotina</taxon>
        <taxon>Glomeromycetes</taxon>
        <taxon>Diversisporales</taxon>
        <taxon>Gigasporaceae</taxon>
        <taxon>Scutellospora</taxon>
    </lineage>
</organism>
<evidence type="ECO:0000313" key="2">
    <source>
        <dbReference type="Proteomes" id="UP000789860"/>
    </source>
</evidence>
<dbReference type="Proteomes" id="UP000789860">
    <property type="component" value="Unassembled WGS sequence"/>
</dbReference>
<evidence type="ECO:0000313" key="1">
    <source>
        <dbReference type="EMBL" id="CAG8581544.1"/>
    </source>
</evidence>
<gene>
    <name evidence="1" type="ORF">SCALOS_LOCUS6224</name>
</gene>
<protein>
    <submittedName>
        <fullName evidence="1">8973_t:CDS:1</fullName>
    </submittedName>
</protein>
<keyword evidence="2" id="KW-1185">Reference proteome</keyword>